<dbReference type="InterPro" id="IPR036390">
    <property type="entry name" value="WH_DNA-bd_sf"/>
</dbReference>
<dbReference type="GO" id="GO:0003677">
    <property type="term" value="F:DNA binding"/>
    <property type="evidence" value="ECO:0007669"/>
    <property type="project" value="InterPro"/>
</dbReference>
<evidence type="ECO:0000259" key="1">
    <source>
        <dbReference type="SMART" id="SM01075"/>
    </source>
</evidence>
<dbReference type="GO" id="GO:0005634">
    <property type="term" value="C:nucleus"/>
    <property type="evidence" value="ECO:0007669"/>
    <property type="project" value="TreeGrafter"/>
</dbReference>
<dbReference type="AlphaFoldDB" id="A0A1R2C9C6"/>
<dbReference type="EMBL" id="MPUH01000231">
    <property type="protein sequence ID" value="OMJ85618.1"/>
    <property type="molecule type" value="Genomic_DNA"/>
</dbReference>
<dbReference type="InterPro" id="IPR014939">
    <property type="entry name" value="CDT1_Gemini-bd-like"/>
</dbReference>
<protein>
    <recommendedName>
        <fullName evidence="1">CDT1 Geminin-binding domain-containing protein</fullName>
    </recommendedName>
</protein>
<dbReference type="GO" id="GO:0000076">
    <property type="term" value="P:DNA replication checkpoint signaling"/>
    <property type="evidence" value="ECO:0007669"/>
    <property type="project" value="TreeGrafter"/>
</dbReference>
<dbReference type="Pfam" id="PF08839">
    <property type="entry name" value="CDT1"/>
    <property type="match status" value="1"/>
</dbReference>
<accession>A0A1R2C9C6</accession>
<dbReference type="GO" id="GO:0030174">
    <property type="term" value="P:regulation of DNA-templated DNA replication initiation"/>
    <property type="evidence" value="ECO:0007669"/>
    <property type="project" value="InterPro"/>
</dbReference>
<dbReference type="GO" id="GO:0070182">
    <property type="term" value="F:DNA polymerase binding"/>
    <property type="evidence" value="ECO:0007669"/>
    <property type="project" value="TreeGrafter"/>
</dbReference>
<feature type="domain" description="CDT1 Geminin-binding" evidence="1">
    <location>
        <begin position="104"/>
        <end position="252"/>
    </location>
</feature>
<keyword evidence="3" id="KW-1185">Reference proteome</keyword>
<gene>
    <name evidence="2" type="ORF">SteCoe_13032</name>
</gene>
<proteinExistence type="predicted"/>
<dbReference type="InterPro" id="IPR038090">
    <property type="entry name" value="Cdt1_C_WH_dom_sf"/>
</dbReference>
<comment type="caution">
    <text evidence="2">The sequence shown here is derived from an EMBL/GenBank/DDBJ whole genome shotgun (WGS) entry which is preliminary data.</text>
</comment>
<dbReference type="InterPro" id="IPR045173">
    <property type="entry name" value="Cdt1"/>
</dbReference>
<dbReference type="GO" id="GO:0000278">
    <property type="term" value="P:mitotic cell cycle"/>
    <property type="evidence" value="ECO:0007669"/>
    <property type="project" value="TreeGrafter"/>
</dbReference>
<dbReference type="SUPFAM" id="SSF46785">
    <property type="entry name" value="Winged helix' DNA-binding domain"/>
    <property type="match status" value="1"/>
</dbReference>
<dbReference type="OrthoDB" id="341730at2759"/>
<organism evidence="2 3">
    <name type="scientific">Stentor coeruleus</name>
    <dbReference type="NCBI Taxonomy" id="5963"/>
    <lineage>
        <taxon>Eukaryota</taxon>
        <taxon>Sar</taxon>
        <taxon>Alveolata</taxon>
        <taxon>Ciliophora</taxon>
        <taxon>Postciliodesmatophora</taxon>
        <taxon>Heterotrichea</taxon>
        <taxon>Heterotrichida</taxon>
        <taxon>Stentoridae</taxon>
        <taxon>Stentor</taxon>
    </lineage>
</organism>
<dbReference type="GO" id="GO:0071163">
    <property type="term" value="P:DNA replication preinitiation complex assembly"/>
    <property type="evidence" value="ECO:0007669"/>
    <property type="project" value="InterPro"/>
</dbReference>
<dbReference type="Proteomes" id="UP000187209">
    <property type="component" value="Unassembled WGS sequence"/>
</dbReference>
<evidence type="ECO:0000313" key="2">
    <source>
        <dbReference type="EMBL" id="OMJ85618.1"/>
    </source>
</evidence>
<dbReference type="SMART" id="SM01075">
    <property type="entry name" value="CDT1"/>
    <property type="match status" value="1"/>
</dbReference>
<name>A0A1R2C9C6_9CILI</name>
<dbReference type="Gene3D" id="1.10.10.1420">
    <property type="entry name" value="DNA replication factor Cdt1, C-terminal WH domain"/>
    <property type="match status" value="1"/>
</dbReference>
<reference evidence="2 3" key="1">
    <citation type="submission" date="2016-11" db="EMBL/GenBank/DDBJ databases">
        <title>The macronuclear genome of Stentor coeruleus: a giant cell with tiny introns.</title>
        <authorList>
            <person name="Slabodnick M."/>
            <person name="Ruby J.G."/>
            <person name="Reiff S.B."/>
            <person name="Swart E.C."/>
            <person name="Gosai S."/>
            <person name="Prabakaran S."/>
            <person name="Witkowska E."/>
            <person name="Larue G.E."/>
            <person name="Fisher S."/>
            <person name="Freeman R.M."/>
            <person name="Gunawardena J."/>
            <person name="Chu W."/>
            <person name="Stover N.A."/>
            <person name="Gregory B.D."/>
            <person name="Nowacki M."/>
            <person name="Derisi J."/>
            <person name="Roy S.W."/>
            <person name="Marshall W.F."/>
            <person name="Sood P."/>
        </authorList>
    </citation>
    <scope>NUCLEOTIDE SEQUENCE [LARGE SCALE GENOMIC DNA]</scope>
    <source>
        <strain evidence="2">WM001</strain>
    </source>
</reference>
<sequence>MLHTSESFPQINQDLEQNVLKRMPKDLDFSLKALKTDELPCRQSKFLIPPSKVNTLSLETMEILNTLNLNQQSRTPKSSEDILNSVSAREKYQDLLDPMRKLPLPYKYKRLLTLHEYIDTTIHNATLRNLPTAFENIKQAIESTYSNTFELEQLQKIIFLCPHFYTLAWEIDEDKEKLLITIPESETFSLSSIHNRNNELFKELIKLTKRYHNSHLASLIPKVHFDPDVAMTWHSSFAIHDVPDVNLAELPEKKTLESPIVTKVSVGKQLRAIRLVQLCGILQGIFEDVKTPSIFMKSLLKKIEAEKGKNEDPMLLENDVVELCEIFHTWISIIKTGSGDVVRINKQLDFSQKTAAGKIKEKYN</sequence>
<dbReference type="PANTHER" id="PTHR28637:SF1">
    <property type="entry name" value="DNA REPLICATION FACTOR CDT1"/>
    <property type="match status" value="1"/>
</dbReference>
<evidence type="ECO:0000313" key="3">
    <source>
        <dbReference type="Proteomes" id="UP000187209"/>
    </source>
</evidence>
<dbReference type="PANTHER" id="PTHR28637">
    <property type="entry name" value="DNA REPLICATION FACTOR CDT1"/>
    <property type="match status" value="1"/>
</dbReference>